<dbReference type="PANTHER" id="PTHR43975">
    <property type="entry name" value="ZGC:101858"/>
    <property type="match status" value="1"/>
</dbReference>
<dbReference type="FunFam" id="3.40.50.720:FF:000084">
    <property type="entry name" value="Short-chain dehydrogenase reductase"/>
    <property type="match status" value="1"/>
</dbReference>
<reference evidence="3 4" key="1">
    <citation type="submission" date="2019-02" db="EMBL/GenBank/DDBJ databases">
        <title>Deep-cultivation of Planctomycetes and their phenomic and genomic characterization uncovers novel biology.</title>
        <authorList>
            <person name="Wiegand S."/>
            <person name="Jogler M."/>
            <person name="Boedeker C."/>
            <person name="Pinto D."/>
            <person name="Vollmers J."/>
            <person name="Rivas-Marin E."/>
            <person name="Kohn T."/>
            <person name="Peeters S.H."/>
            <person name="Heuer A."/>
            <person name="Rast P."/>
            <person name="Oberbeckmann S."/>
            <person name="Bunk B."/>
            <person name="Jeske O."/>
            <person name="Meyerdierks A."/>
            <person name="Storesund J.E."/>
            <person name="Kallscheuer N."/>
            <person name="Luecker S."/>
            <person name="Lage O.M."/>
            <person name="Pohl T."/>
            <person name="Merkel B.J."/>
            <person name="Hornburger P."/>
            <person name="Mueller R.-W."/>
            <person name="Bruemmer F."/>
            <person name="Labrenz M."/>
            <person name="Spormann A.M."/>
            <person name="Op den Camp H."/>
            <person name="Overmann J."/>
            <person name="Amann R."/>
            <person name="Jetten M.S.M."/>
            <person name="Mascher T."/>
            <person name="Medema M.H."/>
            <person name="Devos D.P."/>
            <person name="Kaster A.-K."/>
            <person name="Ovreas L."/>
            <person name="Rohde M."/>
            <person name="Galperin M.Y."/>
            <person name="Jogler C."/>
        </authorList>
    </citation>
    <scope>NUCLEOTIDE SEQUENCE [LARGE SCALE GENOMIC DNA]</scope>
    <source>
        <strain evidence="3 4">Pan216</strain>
    </source>
</reference>
<dbReference type="AlphaFoldDB" id="A0A518BAG0"/>
<feature type="domain" description="Ketoreductase" evidence="2">
    <location>
        <begin position="7"/>
        <end position="152"/>
    </location>
</feature>
<dbReference type="PROSITE" id="PS00061">
    <property type="entry name" value="ADH_SHORT"/>
    <property type="match status" value="1"/>
</dbReference>
<keyword evidence="3" id="KW-0560">Oxidoreductase</keyword>
<dbReference type="NCBIfam" id="NF005559">
    <property type="entry name" value="PRK07231.1"/>
    <property type="match status" value="1"/>
</dbReference>
<accession>A0A518BAG0</accession>
<dbReference type="InterPro" id="IPR057326">
    <property type="entry name" value="KR_dom"/>
</dbReference>
<gene>
    <name evidence="3" type="primary">cpnA</name>
    <name evidence="3" type="ORF">Pan216_48390</name>
</gene>
<protein>
    <submittedName>
        <fullName evidence="3">Cyclopentanol dehydrogenase</fullName>
        <ecNumber evidence="3">1.1.1.163</ecNumber>
    </submittedName>
</protein>
<dbReference type="InterPro" id="IPR002347">
    <property type="entry name" value="SDR_fam"/>
</dbReference>
<evidence type="ECO:0000256" key="1">
    <source>
        <dbReference type="ARBA" id="ARBA00006484"/>
    </source>
</evidence>
<dbReference type="PRINTS" id="PR00080">
    <property type="entry name" value="SDRFAMILY"/>
</dbReference>
<dbReference type="GO" id="GO:0055041">
    <property type="term" value="F:cyclopentanol dehydrogenase activity"/>
    <property type="evidence" value="ECO:0007669"/>
    <property type="project" value="UniProtKB-EC"/>
</dbReference>
<sequence length="257" mass="26506">MSRLKDKVAIITGAGRGIGRATAELFATEGAKLALAGRTLEPLEALAEQIKSAGGEAIAVATDVAEEASCANLVSKTVEAFGRIDIVINNAAILIGKTVEEATGDDWKKILDINVLGIAWVSKHAVAPLRAAGGGSIVNIGSTSSVLAQSAMVPYNATKGAVLQLTRCMAGDLAPDKIRVNTVSPGPIWTEMMEEFATSHGLDRSEVNTAPDLGGRTMLGRVGETNEVASAILFLASDESSFITGANLFVDGGITAK</sequence>
<evidence type="ECO:0000313" key="4">
    <source>
        <dbReference type="Proteomes" id="UP000317093"/>
    </source>
</evidence>
<evidence type="ECO:0000259" key="2">
    <source>
        <dbReference type="SMART" id="SM00822"/>
    </source>
</evidence>
<dbReference type="InterPro" id="IPR036291">
    <property type="entry name" value="NAD(P)-bd_dom_sf"/>
</dbReference>
<dbReference type="InterPro" id="IPR020904">
    <property type="entry name" value="Sc_DH/Rdtase_CS"/>
</dbReference>
<dbReference type="EC" id="1.1.1.163" evidence="3"/>
<dbReference type="EMBL" id="CP036279">
    <property type="protein sequence ID" value="QDU63958.1"/>
    <property type="molecule type" value="Genomic_DNA"/>
</dbReference>
<dbReference type="Proteomes" id="UP000317093">
    <property type="component" value="Chromosome"/>
</dbReference>
<dbReference type="PRINTS" id="PR00081">
    <property type="entry name" value="GDHRDH"/>
</dbReference>
<name>A0A518BAG0_9BACT</name>
<dbReference type="CDD" id="cd05233">
    <property type="entry name" value="SDR_c"/>
    <property type="match status" value="1"/>
</dbReference>
<dbReference type="Pfam" id="PF13561">
    <property type="entry name" value="adh_short_C2"/>
    <property type="match status" value="1"/>
</dbReference>
<dbReference type="OrthoDB" id="266183at2"/>
<dbReference type="SUPFAM" id="SSF51735">
    <property type="entry name" value="NAD(P)-binding Rossmann-fold domains"/>
    <property type="match status" value="1"/>
</dbReference>
<dbReference type="KEGG" id="knv:Pan216_48390"/>
<evidence type="ECO:0000313" key="3">
    <source>
        <dbReference type="EMBL" id="QDU63958.1"/>
    </source>
</evidence>
<proteinExistence type="inferred from homology"/>
<dbReference type="PANTHER" id="PTHR43975:SF2">
    <property type="entry name" value="EG:BACR7A4.14 PROTEIN-RELATED"/>
    <property type="match status" value="1"/>
</dbReference>
<keyword evidence="4" id="KW-1185">Reference proteome</keyword>
<organism evidence="3 4">
    <name type="scientific">Kolteria novifilia</name>
    <dbReference type="NCBI Taxonomy" id="2527975"/>
    <lineage>
        <taxon>Bacteria</taxon>
        <taxon>Pseudomonadati</taxon>
        <taxon>Planctomycetota</taxon>
        <taxon>Planctomycetia</taxon>
        <taxon>Kolteriales</taxon>
        <taxon>Kolteriaceae</taxon>
        <taxon>Kolteria</taxon>
    </lineage>
</organism>
<dbReference type="SMART" id="SM00822">
    <property type="entry name" value="PKS_KR"/>
    <property type="match status" value="1"/>
</dbReference>
<dbReference type="Gene3D" id="3.40.50.720">
    <property type="entry name" value="NAD(P)-binding Rossmann-like Domain"/>
    <property type="match status" value="1"/>
</dbReference>
<comment type="similarity">
    <text evidence="1">Belongs to the short-chain dehydrogenases/reductases (SDR) family.</text>
</comment>